<proteinExistence type="predicted"/>
<sequence>MKNYKKLISASEGYLKSETSQAQQTKMLGEALALQSNTGIQDLDQGINSVVDIINVMFANRTETTKFFNEQIVPNIKKNYTTYPIILTNFEKRYDNDIKRANGAVSNAEKKMKLQPTELKKILEEVKAAEALRQQCTVQGLQDTTRMVRELYCGTIQLFADLFEKEKNSLEQIVKVLKENAHEIQKVGAASDNIGEEVSELIKAKKQTLIDLKLLTPEFKAVLKAAGMKRKDLCNPETVQLLISTVEQAVKEGKCDQSVLDQLTAQPGSENSLVKNAVVETAVNEELKAFEEDVDDIFVKSPALNDKNVKEQSDVPQMKKPEEKVEEKPINTKVPPPQAPRLKDKIQEPQITTPTDAPLLPPSDLLPPPGLAPPAGLAPPPNIPPPPQSNKQAPAVKPKASFLDDINKGGHILKKTEPLPQKKMTAAQQGDLTSMLATAMANRRKDIQDDEESEEASDDEWSD</sequence>
<evidence type="ECO:0000256" key="2">
    <source>
        <dbReference type="SAM" id="MobiDB-lite"/>
    </source>
</evidence>
<dbReference type="Proteomes" id="UP000014680">
    <property type="component" value="Unassembled WGS sequence"/>
</dbReference>
<name>A0A0A1TY99_ENTIV</name>
<dbReference type="VEuPathDB" id="AmoebaDB:EIN_032000"/>
<feature type="coiled-coil region" evidence="1">
    <location>
        <begin position="91"/>
        <end position="187"/>
    </location>
</feature>
<feature type="compositionally biased region" description="Polar residues" evidence="2">
    <location>
        <begin position="426"/>
        <end position="436"/>
    </location>
</feature>
<dbReference type="InterPro" id="IPR027267">
    <property type="entry name" value="AH/BAR_dom_sf"/>
</dbReference>
<dbReference type="KEGG" id="eiv:EIN_032000"/>
<dbReference type="Gene3D" id="1.20.1270.60">
    <property type="entry name" value="Arfaptin homology (AH) domain/BAR domain"/>
    <property type="match status" value="1"/>
</dbReference>
<feature type="region of interest" description="Disordered" evidence="2">
    <location>
        <begin position="308"/>
        <end position="463"/>
    </location>
</feature>
<feature type="compositionally biased region" description="Basic and acidic residues" evidence="2">
    <location>
        <begin position="308"/>
        <end position="330"/>
    </location>
</feature>
<accession>A0A0A1TY99</accession>
<feature type="compositionally biased region" description="Acidic residues" evidence="2">
    <location>
        <begin position="448"/>
        <end position="463"/>
    </location>
</feature>
<keyword evidence="1" id="KW-0175">Coiled coil</keyword>
<dbReference type="AlphaFoldDB" id="A0A0A1TY99"/>
<gene>
    <name evidence="3" type="ORF">EIN_032000</name>
</gene>
<protein>
    <submittedName>
        <fullName evidence="3">Uncharacterized protein</fullName>
    </submittedName>
</protein>
<evidence type="ECO:0000313" key="4">
    <source>
        <dbReference type="Proteomes" id="UP000014680"/>
    </source>
</evidence>
<dbReference type="OrthoDB" id="29834at2759"/>
<dbReference type="RefSeq" id="XP_004185795.1">
    <property type="nucleotide sequence ID" value="XM_004185747.1"/>
</dbReference>
<dbReference type="GeneID" id="14885405"/>
<dbReference type="EMBL" id="KB206969">
    <property type="protein sequence ID" value="ELP86449.1"/>
    <property type="molecule type" value="Genomic_DNA"/>
</dbReference>
<organism evidence="3 4">
    <name type="scientific">Entamoeba invadens IP1</name>
    <dbReference type="NCBI Taxonomy" id="370355"/>
    <lineage>
        <taxon>Eukaryota</taxon>
        <taxon>Amoebozoa</taxon>
        <taxon>Evosea</taxon>
        <taxon>Archamoebae</taxon>
        <taxon>Mastigamoebida</taxon>
        <taxon>Entamoebidae</taxon>
        <taxon>Entamoeba</taxon>
    </lineage>
</organism>
<reference evidence="3 4" key="1">
    <citation type="submission" date="2012-10" db="EMBL/GenBank/DDBJ databases">
        <authorList>
            <person name="Zafar N."/>
            <person name="Inman J."/>
            <person name="Hall N."/>
            <person name="Lorenzi H."/>
            <person name="Caler E."/>
        </authorList>
    </citation>
    <scope>NUCLEOTIDE SEQUENCE [LARGE SCALE GENOMIC DNA]</scope>
    <source>
        <strain evidence="3 4">IP1</strain>
    </source>
</reference>
<evidence type="ECO:0000313" key="3">
    <source>
        <dbReference type="EMBL" id="ELP86449.1"/>
    </source>
</evidence>
<feature type="compositionally biased region" description="Pro residues" evidence="2">
    <location>
        <begin position="359"/>
        <end position="388"/>
    </location>
</feature>
<keyword evidence="4" id="KW-1185">Reference proteome</keyword>
<dbReference type="OMA" id="MFANRTE"/>
<evidence type="ECO:0000256" key="1">
    <source>
        <dbReference type="SAM" id="Coils"/>
    </source>
</evidence>